<name>A0A9D1ELV5_9FIRM</name>
<dbReference type="EC" id="1.15.1.2" evidence="2"/>
<comment type="catalytic activity">
    <reaction evidence="10">
        <text>reduced [rubredoxin] + superoxide + 2 H(+) = oxidized [rubredoxin] + H2O2</text>
        <dbReference type="Rhea" id="RHEA:21324"/>
        <dbReference type="Rhea" id="RHEA-COMP:10302"/>
        <dbReference type="Rhea" id="RHEA-COMP:10303"/>
        <dbReference type="ChEBI" id="CHEBI:15378"/>
        <dbReference type="ChEBI" id="CHEBI:16240"/>
        <dbReference type="ChEBI" id="CHEBI:18421"/>
        <dbReference type="ChEBI" id="CHEBI:29033"/>
        <dbReference type="ChEBI" id="CHEBI:29034"/>
        <dbReference type="EC" id="1.15.1.2"/>
    </reaction>
</comment>
<evidence type="ECO:0000259" key="12">
    <source>
        <dbReference type="Pfam" id="PF06397"/>
    </source>
</evidence>
<dbReference type="GO" id="GO:0005506">
    <property type="term" value="F:iron ion binding"/>
    <property type="evidence" value="ECO:0007669"/>
    <property type="project" value="InterPro"/>
</dbReference>
<dbReference type="PANTHER" id="PTHR36541:SF1">
    <property type="entry name" value="SUPEROXIDE REDUCTASE-RELATED"/>
    <property type="match status" value="1"/>
</dbReference>
<comment type="similarity">
    <text evidence="1">Belongs to the desulfoferrodoxin family.</text>
</comment>
<gene>
    <name evidence="13" type="ORF">IAD01_00245</name>
</gene>
<comment type="function">
    <text evidence="8">Catalyzes the one-electron reduction of superoxide anion radical to hydrogen peroxide at a nonheme ferrous iron center. Plays a fundamental role in case of oxidative stress via its superoxide detoxification activity.</text>
</comment>
<dbReference type="Proteomes" id="UP000823982">
    <property type="component" value="Unassembled WGS sequence"/>
</dbReference>
<evidence type="ECO:0000256" key="6">
    <source>
        <dbReference type="ARBA" id="ARBA00022982"/>
    </source>
</evidence>
<keyword evidence="7" id="KW-0408">Iron</keyword>
<dbReference type="NCBIfam" id="TIGR00332">
    <property type="entry name" value="neela_ferrous"/>
    <property type="match status" value="1"/>
</dbReference>
<dbReference type="Pfam" id="PF06397">
    <property type="entry name" value="Desulfoferrod_N"/>
    <property type="match status" value="1"/>
</dbReference>
<dbReference type="EMBL" id="DVIR01000002">
    <property type="protein sequence ID" value="HIS23826.1"/>
    <property type="molecule type" value="Genomic_DNA"/>
</dbReference>
<feature type="domain" description="Desulfoferrodoxin N-terminal" evidence="12">
    <location>
        <begin position="9"/>
        <end position="36"/>
    </location>
</feature>
<evidence type="ECO:0000256" key="2">
    <source>
        <dbReference type="ARBA" id="ARBA00012679"/>
    </source>
</evidence>
<proteinExistence type="inferred from homology"/>
<sequence length="127" mass="14391">MKEVFNYAKCSICGNVVEDVLGNTDRLLCCGQKMSILTPNTTEAATEKHLPVVEVSGDELIVKVGSVEHPMTKEHYIMWISQVCDNVETKVVLFPEQSTTVHFPYKKECKIYAYCNLHGLWMTEFKG</sequence>
<dbReference type="InterPro" id="IPR051233">
    <property type="entry name" value="Desulfoferrodoxin_SOR"/>
</dbReference>
<evidence type="ECO:0000256" key="10">
    <source>
        <dbReference type="ARBA" id="ARBA00047448"/>
    </source>
</evidence>
<dbReference type="InterPro" id="IPR002742">
    <property type="entry name" value="Desulfoferrodoxin_Fe-bd_dom"/>
</dbReference>
<reference evidence="13" key="2">
    <citation type="journal article" date="2021" name="PeerJ">
        <title>Extensive microbial diversity within the chicken gut microbiome revealed by metagenomics and culture.</title>
        <authorList>
            <person name="Gilroy R."/>
            <person name="Ravi A."/>
            <person name="Getino M."/>
            <person name="Pursley I."/>
            <person name="Horton D.L."/>
            <person name="Alikhan N.F."/>
            <person name="Baker D."/>
            <person name="Gharbi K."/>
            <person name="Hall N."/>
            <person name="Watson M."/>
            <person name="Adriaenssens E.M."/>
            <person name="Foster-Nyarko E."/>
            <person name="Jarju S."/>
            <person name="Secka A."/>
            <person name="Antonio M."/>
            <person name="Oren A."/>
            <person name="Chaudhuri R.R."/>
            <person name="La Ragione R."/>
            <person name="Hildebrand F."/>
            <person name="Pallen M.J."/>
        </authorList>
    </citation>
    <scope>NUCLEOTIDE SEQUENCE</scope>
    <source>
        <strain evidence="13">CHK157-1446</strain>
    </source>
</reference>
<dbReference type="AlphaFoldDB" id="A0A9D1ELV5"/>
<accession>A0A9D1ELV5</accession>
<feature type="domain" description="Desulfoferrodoxin ferrous iron-binding" evidence="11">
    <location>
        <begin position="42"/>
        <end position="123"/>
    </location>
</feature>
<evidence type="ECO:0000256" key="1">
    <source>
        <dbReference type="ARBA" id="ARBA00005941"/>
    </source>
</evidence>
<dbReference type="SUPFAM" id="SSF57802">
    <property type="entry name" value="Rubredoxin-like"/>
    <property type="match status" value="1"/>
</dbReference>
<dbReference type="SUPFAM" id="SSF49367">
    <property type="entry name" value="Superoxide reductase-like"/>
    <property type="match status" value="1"/>
</dbReference>
<keyword evidence="4" id="KW-0813">Transport</keyword>
<protein>
    <recommendedName>
        <fullName evidence="3">Desulfoferrodoxin</fullName>
        <ecNumber evidence="2">1.15.1.2</ecNumber>
    </recommendedName>
    <alternativeName>
        <fullName evidence="9">Superoxide reductase</fullName>
    </alternativeName>
</protein>
<evidence type="ECO:0000313" key="13">
    <source>
        <dbReference type="EMBL" id="HIS23826.1"/>
    </source>
</evidence>
<dbReference type="InterPro" id="IPR004462">
    <property type="entry name" value="Desulfoferrodoxin_N"/>
</dbReference>
<keyword evidence="5" id="KW-0479">Metal-binding</keyword>
<evidence type="ECO:0000256" key="8">
    <source>
        <dbReference type="ARBA" id="ARBA00024690"/>
    </source>
</evidence>
<evidence type="ECO:0000256" key="9">
    <source>
        <dbReference type="ARBA" id="ARBA00031398"/>
    </source>
</evidence>
<evidence type="ECO:0000259" key="11">
    <source>
        <dbReference type="Pfam" id="PF01880"/>
    </source>
</evidence>
<reference evidence="13" key="1">
    <citation type="submission" date="2020-10" db="EMBL/GenBank/DDBJ databases">
        <authorList>
            <person name="Gilroy R."/>
        </authorList>
    </citation>
    <scope>NUCLEOTIDE SEQUENCE</scope>
    <source>
        <strain evidence="13">CHK157-1446</strain>
    </source>
</reference>
<evidence type="ECO:0000256" key="5">
    <source>
        <dbReference type="ARBA" id="ARBA00022723"/>
    </source>
</evidence>
<organism evidence="13 14">
    <name type="scientific">Candidatus Faeciplasma gallinarum</name>
    <dbReference type="NCBI Taxonomy" id="2840799"/>
    <lineage>
        <taxon>Bacteria</taxon>
        <taxon>Bacillati</taxon>
        <taxon>Bacillota</taxon>
        <taxon>Clostridia</taxon>
        <taxon>Eubacteriales</taxon>
        <taxon>Oscillospiraceae</taxon>
        <taxon>Oscillospiraceae incertae sedis</taxon>
        <taxon>Candidatus Faeciplasma</taxon>
    </lineage>
</organism>
<dbReference type="Pfam" id="PF01880">
    <property type="entry name" value="Desulfoferrodox"/>
    <property type="match status" value="1"/>
</dbReference>
<evidence type="ECO:0000256" key="3">
    <source>
        <dbReference type="ARBA" id="ARBA00014839"/>
    </source>
</evidence>
<dbReference type="Gene3D" id="2.60.40.730">
    <property type="entry name" value="SOR catalytic domain"/>
    <property type="match status" value="1"/>
</dbReference>
<dbReference type="InterPro" id="IPR036073">
    <property type="entry name" value="Desulfoferrodoxin_Fe-bd_dom_sf"/>
</dbReference>
<dbReference type="GO" id="GO:0050605">
    <property type="term" value="F:superoxide reductase activity"/>
    <property type="evidence" value="ECO:0007669"/>
    <property type="project" value="UniProtKB-EC"/>
</dbReference>
<keyword evidence="6" id="KW-0249">Electron transport</keyword>
<evidence type="ECO:0000313" key="14">
    <source>
        <dbReference type="Proteomes" id="UP000823982"/>
    </source>
</evidence>
<dbReference type="PANTHER" id="PTHR36541">
    <property type="entry name" value="SUPEROXIDE REDUCTASE-RELATED"/>
    <property type="match status" value="1"/>
</dbReference>
<evidence type="ECO:0000256" key="7">
    <source>
        <dbReference type="ARBA" id="ARBA00023004"/>
    </source>
</evidence>
<evidence type="ECO:0000256" key="4">
    <source>
        <dbReference type="ARBA" id="ARBA00022448"/>
    </source>
</evidence>
<comment type="caution">
    <text evidence="13">The sequence shown here is derived from an EMBL/GenBank/DDBJ whole genome shotgun (WGS) entry which is preliminary data.</text>
</comment>